<evidence type="ECO:0000256" key="7">
    <source>
        <dbReference type="ARBA" id="ARBA00023054"/>
    </source>
</evidence>
<keyword evidence="9" id="KW-0539">Nucleus</keyword>
<dbReference type="GO" id="GO:0006334">
    <property type="term" value="P:nucleosome assembly"/>
    <property type="evidence" value="ECO:0007669"/>
    <property type="project" value="TreeGrafter"/>
</dbReference>
<organism evidence="13 14">
    <name type="scientific">Stegodyphus mimosarum</name>
    <name type="common">African social velvet spider</name>
    <dbReference type="NCBI Taxonomy" id="407821"/>
    <lineage>
        <taxon>Eukaryota</taxon>
        <taxon>Metazoa</taxon>
        <taxon>Ecdysozoa</taxon>
        <taxon>Arthropoda</taxon>
        <taxon>Chelicerata</taxon>
        <taxon>Arachnida</taxon>
        <taxon>Araneae</taxon>
        <taxon>Araneomorphae</taxon>
        <taxon>Entelegynae</taxon>
        <taxon>Eresoidea</taxon>
        <taxon>Eresidae</taxon>
        <taxon>Stegodyphus</taxon>
    </lineage>
</organism>
<feature type="region of interest" description="Disordered" evidence="11">
    <location>
        <begin position="757"/>
        <end position="777"/>
    </location>
</feature>
<dbReference type="Gene3D" id="1.20.58.2170">
    <property type="match status" value="1"/>
</dbReference>
<dbReference type="GO" id="GO:0042981">
    <property type="term" value="P:regulation of apoptotic process"/>
    <property type="evidence" value="ECO:0007669"/>
    <property type="project" value="TreeGrafter"/>
</dbReference>
<dbReference type="InterPro" id="IPR046378">
    <property type="entry name" value="DAXX_histone-bd"/>
</dbReference>
<dbReference type="GO" id="GO:0003713">
    <property type="term" value="F:transcription coactivator activity"/>
    <property type="evidence" value="ECO:0007669"/>
    <property type="project" value="TreeGrafter"/>
</dbReference>
<evidence type="ECO:0000256" key="6">
    <source>
        <dbReference type="ARBA" id="ARBA00022703"/>
    </source>
</evidence>
<dbReference type="GO" id="GO:0003714">
    <property type="term" value="F:transcription corepressor activity"/>
    <property type="evidence" value="ECO:0007669"/>
    <property type="project" value="TreeGrafter"/>
</dbReference>
<feature type="region of interest" description="Disordered" evidence="11">
    <location>
        <begin position="363"/>
        <end position="384"/>
    </location>
</feature>
<reference evidence="13 14" key="1">
    <citation type="submission" date="2013-11" db="EMBL/GenBank/DDBJ databases">
        <title>Genome sequencing of Stegodyphus mimosarum.</title>
        <authorList>
            <person name="Bechsgaard J."/>
        </authorList>
    </citation>
    <scope>NUCLEOTIDE SEQUENCE [LARGE SCALE GENOMIC DNA]</scope>
</reference>
<name>A0A087UTV8_STEMI</name>
<evidence type="ECO:0000256" key="3">
    <source>
        <dbReference type="ARBA" id="ARBA00004496"/>
    </source>
</evidence>
<evidence type="ECO:0000256" key="5">
    <source>
        <dbReference type="ARBA" id="ARBA00022490"/>
    </source>
</evidence>
<evidence type="ECO:0000256" key="10">
    <source>
        <dbReference type="SAM" id="Coils"/>
    </source>
</evidence>
<dbReference type="AlphaFoldDB" id="A0A087UTV8"/>
<keyword evidence="6" id="KW-0053">Apoptosis</keyword>
<evidence type="ECO:0000256" key="2">
    <source>
        <dbReference type="ARBA" id="ARBA00004286"/>
    </source>
</evidence>
<dbReference type="PANTHER" id="PTHR12766:SF7">
    <property type="entry name" value="DEATH DOMAIN-ASSOCIATED PROTEIN 6"/>
    <property type="match status" value="1"/>
</dbReference>
<dbReference type="GO" id="GO:0016605">
    <property type="term" value="C:PML body"/>
    <property type="evidence" value="ECO:0007669"/>
    <property type="project" value="TreeGrafter"/>
</dbReference>
<dbReference type="OrthoDB" id="6437935at2759"/>
<feature type="compositionally biased region" description="Basic and acidic residues" evidence="11">
    <location>
        <begin position="368"/>
        <end position="379"/>
    </location>
</feature>
<keyword evidence="8" id="KW-0143">Chaperone</keyword>
<evidence type="ECO:0000313" key="14">
    <source>
        <dbReference type="Proteomes" id="UP000054359"/>
    </source>
</evidence>
<evidence type="ECO:0000256" key="9">
    <source>
        <dbReference type="ARBA" id="ARBA00023242"/>
    </source>
</evidence>
<proteinExistence type="predicted"/>
<dbReference type="EMBL" id="KK121585">
    <property type="protein sequence ID" value="KFM80797.1"/>
    <property type="molecule type" value="Genomic_DNA"/>
</dbReference>
<keyword evidence="5" id="KW-0963">Cytoplasm</keyword>
<dbReference type="InterPro" id="IPR038298">
    <property type="entry name" value="Daxx_N_sf"/>
</dbReference>
<dbReference type="Proteomes" id="UP000054359">
    <property type="component" value="Unassembled WGS sequence"/>
</dbReference>
<evidence type="ECO:0000256" key="4">
    <source>
        <dbReference type="ARBA" id="ARBA00022454"/>
    </source>
</evidence>
<feature type="compositionally biased region" description="Low complexity" evidence="11">
    <location>
        <begin position="767"/>
        <end position="777"/>
    </location>
</feature>
<dbReference type="InterPro" id="IPR046426">
    <property type="entry name" value="DAXX_histone-bd_sf"/>
</dbReference>
<dbReference type="GO" id="GO:0006915">
    <property type="term" value="P:apoptotic process"/>
    <property type="evidence" value="ECO:0007669"/>
    <property type="project" value="UniProtKB-KW"/>
</dbReference>
<dbReference type="Gene3D" id="1.10.8.810">
    <property type="entry name" value="Daxx helical bundle domain"/>
    <property type="match status" value="1"/>
</dbReference>
<feature type="compositionally biased region" description="Basic and acidic residues" evidence="11">
    <location>
        <begin position="599"/>
        <end position="610"/>
    </location>
</feature>
<comment type="subcellular location">
    <subcellularLocation>
        <location evidence="2">Chromosome</location>
    </subcellularLocation>
    <subcellularLocation>
        <location evidence="3">Cytoplasm</location>
    </subcellularLocation>
    <subcellularLocation>
        <location evidence="1">Nucleus</location>
    </subcellularLocation>
</comment>
<dbReference type="GO" id="GO:0005694">
    <property type="term" value="C:chromosome"/>
    <property type="evidence" value="ECO:0007669"/>
    <property type="project" value="UniProtKB-SubCell"/>
</dbReference>
<evidence type="ECO:0000256" key="11">
    <source>
        <dbReference type="SAM" id="MobiDB-lite"/>
    </source>
</evidence>
<dbReference type="GO" id="GO:0042393">
    <property type="term" value="F:histone binding"/>
    <property type="evidence" value="ECO:0007669"/>
    <property type="project" value="InterPro"/>
</dbReference>
<gene>
    <name evidence="13" type="ORF">X975_26644</name>
</gene>
<dbReference type="PANTHER" id="PTHR12766">
    <property type="entry name" value="DEATH DOMAIN-ASSOCIATED PROTEIN 6 DAXX"/>
    <property type="match status" value="1"/>
</dbReference>
<keyword evidence="7 10" id="KW-0175">Coiled coil</keyword>
<dbReference type="Pfam" id="PF20920">
    <property type="entry name" value="DAXX_hist_bd"/>
    <property type="match status" value="1"/>
</dbReference>
<protein>
    <submittedName>
        <fullName evidence="13">Death domain-associated protein 6</fullName>
    </submittedName>
</protein>
<feature type="non-terminal residue" evidence="13">
    <location>
        <position position="777"/>
    </location>
</feature>
<feature type="region of interest" description="Disordered" evidence="11">
    <location>
        <begin position="658"/>
        <end position="678"/>
    </location>
</feature>
<evidence type="ECO:0000256" key="8">
    <source>
        <dbReference type="ARBA" id="ARBA00023186"/>
    </source>
</evidence>
<accession>A0A087UTV8</accession>
<evidence type="ECO:0000259" key="12">
    <source>
        <dbReference type="Pfam" id="PF20920"/>
    </source>
</evidence>
<dbReference type="STRING" id="407821.A0A087UTV8"/>
<dbReference type="GO" id="GO:0050681">
    <property type="term" value="F:nuclear androgen receptor binding"/>
    <property type="evidence" value="ECO:0007669"/>
    <property type="project" value="TreeGrafter"/>
</dbReference>
<feature type="coiled-coil region" evidence="10">
    <location>
        <begin position="387"/>
        <end position="424"/>
    </location>
</feature>
<feature type="region of interest" description="Disordered" evidence="11">
    <location>
        <begin position="590"/>
        <end position="610"/>
    </location>
</feature>
<dbReference type="GO" id="GO:0005737">
    <property type="term" value="C:cytoplasm"/>
    <property type="evidence" value="ECO:0007669"/>
    <property type="project" value="UniProtKB-SubCell"/>
</dbReference>
<feature type="domain" description="Daxx histone-binding" evidence="12">
    <location>
        <begin position="503"/>
        <end position="588"/>
    </location>
</feature>
<keyword evidence="4" id="KW-0158">Chromosome</keyword>
<evidence type="ECO:0000256" key="1">
    <source>
        <dbReference type="ARBA" id="ARBA00004123"/>
    </source>
</evidence>
<sequence>MKSFANETKEDGIKDLLVKETSSVDALLARFKSSNITCKVVNKNLNDQGSSSTQKNICTDAEKDKLAVSEDIQEAKTAKVVTVTLVKEKSSKDVHAEDSSLHEALNAVDRVIAVDEIKSSHSEGQRISFKDTSTKLSLKRKRSPSASDVEVDPKKCITNSNNVFCNGKLVVEQNKEPTENSCKFPVDNKEKFVKLLEFCKPYMNVTEDEEKKIQNNLLKHLNYAHQNFVNSNEFSDLITLTREKIVKDSNMVFVHLNYLQLELKARKQKKNIDSTANHKSAVEAIKINVANQNSSNVSLDQNRNKIISSTSNHFTEADQNLQKNPIVASEKVDSSTTKEIFVEPSSSEQYCSRNFSSVSEISDFQADTSKEQKSKKSDSKNSTLDADARQEIQVKRLERLLRQLDKKIRKLQMKELSLEDLNDEDSTYIMEHKYKQKFNKVWKELCKLKQRSRRTGREMEKTFTYEGSRYTCLNHAVEKMINKRKPLEKFPNYIEIYKLVKNINDTQFLGLDEPSITKLAKKVFQDVVLELKARRERDDEQNLGCYLTDNIDLANDPAEHNETLKEKLSLSIAAGERRIAEIIDKYAEKQPEASEVESYDEHSEKEPDVSEKIETVISDLNIKEEDVGTDLQKMHAEVRLSEGNRIESDNQGAMELIKSSDLPDTDPNSSGSDEFPSLEKQGIVCKEMVCISSDASTEPDCNSQDLKCSSDLKRDSIQNFKSVLSEKLKQSEKSMGPLVVKNLKSALSEKLKDTKETKQPFVINYESDSSSDLPSPS</sequence>
<evidence type="ECO:0000313" key="13">
    <source>
        <dbReference type="EMBL" id="KFM80797.1"/>
    </source>
</evidence>
<keyword evidence="14" id="KW-1185">Reference proteome</keyword>